<keyword evidence="1" id="KW-0472">Membrane</keyword>
<evidence type="ECO:0000256" key="1">
    <source>
        <dbReference type="SAM" id="Phobius"/>
    </source>
</evidence>
<accession>A0A2V3DQ87</accession>
<dbReference type="InterPro" id="IPR012867">
    <property type="entry name" value="DUF1648"/>
</dbReference>
<feature type="transmembrane region" description="Helical" evidence="1">
    <location>
        <begin position="64"/>
        <end position="89"/>
    </location>
</feature>
<dbReference type="Proteomes" id="UP000246303">
    <property type="component" value="Unassembled WGS sequence"/>
</dbReference>
<feature type="transmembrane region" description="Helical" evidence="1">
    <location>
        <begin position="137"/>
        <end position="156"/>
    </location>
</feature>
<evidence type="ECO:0000313" key="3">
    <source>
        <dbReference type="EMBL" id="PXA65143.1"/>
    </source>
</evidence>
<protein>
    <recommendedName>
        <fullName evidence="2">DUF1648 domain-containing protein</fullName>
    </recommendedName>
</protein>
<evidence type="ECO:0000259" key="2">
    <source>
        <dbReference type="Pfam" id="PF07853"/>
    </source>
</evidence>
<feature type="transmembrane region" description="Helical" evidence="1">
    <location>
        <begin position="101"/>
        <end position="125"/>
    </location>
</feature>
<keyword evidence="1" id="KW-1133">Transmembrane helix</keyword>
<keyword evidence="4" id="KW-1185">Reference proteome</keyword>
<evidence type="ECO:0000313" key="4">
    <source>
        <dbReference type="Proteomes" id="UP000246303"/>
    </source>
</evidence>
<dbReference type="AlphaFoldDB" id="A0A2V3DQ87"/>
<reference evidence="3 4" key="1">
    <citation type="submission" date="2018-05" db="EMBL/GenBank/DDBJ databases">
        <title>Genetic diversity of glacier-inhabiting Cryobacterium bacteria in China and description of Cryobacterium mengkeensis sp. nov. and Arthrobacter glacialis sp. nov.</title>
        <authorList>
            <person name="Liu Q."/>
            <person name="Xin Y.-H."/>
        </authorList>
    </citation>
    <scope>NUCLEOTIDE SEQUENCE [LARGE SCALE GENOMIC DNA]</scope>
    <source>
        <strain evidence="3 4">GP3</strain>
    </source>
</reference>
<feature type="transmembrane region" description="Helical" evidence="1">
    <location>
        <begin position="232"/>
        <end position="259"/>
    </location>
</feature>
<organism evidence="3 4">
    <name type="scientific">Arthrobacter psychrochitiniphilus</name>
    <dbReference type="NCBI Taxonomy" id="291045"/>
    <lineage>
        <taxon>Bacteria</taxon>
        <taxon>Bacillati</taxon>
        <taxon>Actinomycetota</taxon>
        <taxon>Actinomycetes</taxon>
        <taxon>Micrococcales</taxon>
        <taxon>Micrococcaceae</taxon>
        <taxon>Arthrobacter</taxon>
    </lineage>
</organism>
<feature type="domain" description="DUF1648" evidence="2">
    <location>
        <begin position="30"/>
        <end position="74"/>
    </location>
</feature>
<sequence>MGEQVRGAAAERQYNKRWLIGLLGGMLLLGILAAVWMFTISARLPQELAIHWNSKNEVDGWSSLWGVALTTVLTMLGVGGIIAALAVLARGQNALLARIGAGVAVGLGMGVGALMVAVVAGQIGLSESSQAEISNPVMGAGLALAAAGGALVMWLYKPGEMDRSPSPEVLVANNEASSGDSSLVAAAKDRVARGETMAIKVSMGPWAWLLSAGVGGVVAVSTYFIFPALALLGVVVGGLIWVFTRGIAVISAEGVKVLASGFFKIMPLKWEEIHNATVEDIKAMDYGGWGYRMSGGAVGFIMANGPAVVIEAGFHQRFLISMPSTLKAAEAAALINAYVRNTKVKN</sequence>
<proteinExistence type="predicted"/>
<feature type="transmembrane region" description="Helical" evidence="1">
    <location>
        <begin position="20"/>
        <end position="44"/>
    </location>
</feature>
<name>A0A2V3DQ87_9MICC</name>
<dbReference type="Pfam" id="PF07853">
    <property type="entry name" value="DUF1648"/>
    <property type="match status" value="1"/>
</dbReference>
<keyword evidence="1" id="KW-0812">Transmembrane</keyword>
<feature type="transmembrane region" description="Helical" evidence="1">
    <location>
        <begin position="206"/>
        <end position="226"/>
    </location>
</feature>
<dbReference type="EMBL" id="QHLZ01000006">
    <property type="protein sequence ID" value="PXA65143.1"/>
    <property type="molecule type" value="Genomic_DNA"/>
</dbReference>
<comment type="caution">
    <text evidence="3">The sequence shown here is derived from an EMBL/GenBank/DDBJ whole genome shotgun (WGS) entry which is preliminary data.</text>
</comment>
<gene>
    <name evidence="3" type="ORF">CVS29_10670</name>
</gene>